<gene>
    <name evidence="2" type="ORF">ACFFTU_02265</name>
</gene>
<organism evidence="2 3">
    <name type="scientific">Streptomyces cremeus</name>
    <dbReference type="NCBI Taxonomy" id="66881"/>
    <lineage>
        <taxon>Bacteria</taxon>
        <taxon>Bacillati</taxon>
        <taxon>Actinomycetota</taxon>
        <taxon>Actinomycetes</taxon>
        <taxon>Kitasatosporales</taxon>
        <taxon>Streptomycetaceae</taxon>
        <taxon>Streptomyces</taxon>
    </lineage>
</organism>
<evidence type="ECO:0000313" key="3">
    <source>
        <dbReference type="Proteomes" id="UP001589718"/>
    </source>
</evidence>
<reference evidence="2 3" key="1">
    <citation type="submission" date="2024-09" db="EMBL/GenBank/DDBJ databases">
        <authorList>
            <person name="Sun Q."/>
            <person name="Mori K."/>
        </authorList>
    </citation>
    <scope>NUCLEOTIDE SEQUENCE [LARGE SCALE GENOMIC DNA]</scope>
    <source>
        <strain evidence="2 3">JCM 4362</strain>
    </source>
</reference>
<proteinExistence type="predicted"/>
<keyword evidence="3" id="KW-1185">Reference proteome</keyword>
<dbReference type="RefSeq" id="WP_345219126.1">
    <property type="nucleotide sequence ID" value="NZ_BAAAXE010000001.1"/>
</dbReference>
<feature type="transmembrane region" description="Helical" evidence="1">
    <location>
        <begin position="20"/>
        <end position="44"/>
    </location>
</feature>
<dbReference type="EMBL" id="JBHMCR010000002">
    <property type="protein sequence ID" value="MFB9518776.1"/>
    <property type="molecule type" value="Genomic_DNA"/>
</dbReference>
<dbReference type="SUPFAM" id="SSF53271">
    <property type="entry name" value="PRTase-like"/>
    <property type="match status" value="1"/>
</dbReference>
<dbReference type="Proteomes" id="UP001589718">
    <property type="component" value="Unassembled WGS sequence"/>
</dbReference>
<evidence type="ECO:0000256" key="1">
    <source>
        <dbReference type="SAM" id="Phobius"/>
    </source>
</evidence>
<dbReference type="InterPro" id="IPR029057">
    <property type="entry name" value="PRTase-like"/>
</dbReference>
<keyword evidence="1" id="KW-0472">Membrane</keyword>
<keyword evidence="1" id="KW-1133">Transmembrane helix</keyword>
<accession>A0ABV5P8B0</accession>
<sequence length="67" mass="6980">MYSPCRSPERLNSPDLRDHVLSGLSAATGLLVVDAATGTGWTLAVAARMLRRSGAEGVFPLVLAVQG</sequence>
<name>A0ABV5P8B0_STRCM</name>
<keyword evidence="1" id="KW-0812">Transmembrane</keyword>
<evidence type="ECO:0000313" key="2">
    <source>
        <dbReference type="EMBL" id="MFB9518776.1"/>
    </source>
</evidence>
<comment type="caution">
    <text evidence="2">The sequence shown here is derived from an EMBL/GenBank/DDBJ whole genome shotgun (WGS) entry which is preliminary data.</text>
</comment>
<protein>
    <submittedName>
        <fullName evidence="2">Uncharacterized protein</fullName>
    </submittedName>
</protein>